<gene>
    <name evidence="4" type="ORF">DLK05_12335</name>
</gene>
<feature type="domain" description="HTH tetR-type" evidence="3">
    <location>
        <begin position="7"/>
        <end position="67"/>
    </location>
</feature>
<dbReference type="Gene3D" id="1.10.357.10">
    <property type="entry name" value="Tetracycline Repressor, domain 2"/>
    <property type="match status" value="1"/>
</dbReference>
<dbReference type="InterPro" id="IPR001647">
    <property type="entry name" value="HTH_TetR"/>
</dbReference>
<keyword evidence="5" id="KW-1185">Reference proteome</keyword>
<dbReference type="PROSITE" id="PS50977">
    <property type="entry name" value="HTH_TETR_2"/>
    <property type="match status" value="1"/>
</dbReference>
<dbReference type="InterPro" id="IPR036271">
    <property type="entry name" value="Tet_transcr_reg_TetR-rel_C_sf"/>
</dbReference>
<proteinExistence type="predicted"/>
<dbReference type="Pfam" id="PF08359">
    <property type="entry name" value="TetR_C_4"/>
    <property type="match status" value="1"/>
</dbReference>
<dbReference type="PANTHER" id="PTHR43479">
    <property type="entry name" value="ACREF/ENVCD OPERON REPRESSOR-RELATED"/>
    <property type="match status" value="1"/>
</dbReference>
<dbReference type="SUPFAM" id="SSF48498">
    <property type="entry name" value="Tetracyclin repressor-like, C-terminal domain"/>
    <property type="match status" value="1"/>
</dbReference>
<reference evidence="4 5" key="1">
    <citation type="submission" date="2018-11" db="EMBL/GenBank/DDBJ databases">
        <title>Parancylomarina longa gen. nov., sp. nov., isolated from sediments of southern Okinawa.</title>
        <authorList>
            <person name="Fu T."/>
        </authorList>
    </citation>
    <scope>NUCLEOTIDE SEQUENCE [LARGE SCALE GENOMIC DNA]</scope>
    <source>
        <strain evidence="4 5">T3-2 S1-C</strain>
    </source>
</reference>
<dbReference type="EMBL" id="RJJX01000018">
    <property type="protein sequence ID" value="RUT73609.1"/>
    <property type="molecule type" value="Genomic_DNA"/>
</dbReference>
<evidence type="ECO:0000256" key="2">
    <source>
        <dbReference type="PROSITE-ProRule" id="PRU00335"/>
    </source>
</evidence>
<dbReference type="RefSeq" id="WP_127344272.1">
    <property type="nucleotide sequence ID" value="NZ_RJJX01000018.1"/>
</dbReference>
<dbReference type="InterPro" id="IPR050624">
    <property type="entry name" value="HTH-type_Tx_Regulator"/>
</dbReference>
<comment type="caution">
    <text evidence="4">The sequence shown here is derived from an EMBL/GenBank/DDBJ whole genome shotgun (WGS) entry which is preliminary data.</text>
</comment>
<protein>
    <submittedName>
        <fullName evidence="4">TetR/AcrR family transcriptional regulator</fullName>
    </submittedName>
</protein>
<dbReference type="AlphaFoldDB" id="A0A434AGR6"/>
<dbReference type="InterPro" id="IPR013570">
    <property type="entry name" value="Tscrpt_reg_YsiA_C"/>
</dbReference>
<name>A0A434AGR6_9BACT</name>
<dbReference type="Proteomes" id="UP000282985">
    <property type="component" value="Unassembled WGS sequence"/>
</dbReference>
<dbReference type="GO" id="GO:0003677">
    <property type="term" value="F:DNA binding"/>
    <property type="evidence" value="ECO:0007669"/>
    <property type="project" value="UniProtKB-UniRule"/>
</dbReference>
<evidence type="ECO:0000313" key="4">
    <source>
        <dbReference type="EMBL" id="RUT73609.1"/>
    </source>
</evidence>
<dbReference type="SUPFAM" id="SSF46689">
    <property type="entry name" value="Homeodomain-like"/>
    <property type="match status" value="1"/>
</dbReference>
<evidence type="ECO:0000256" key="1">
    <source>
        <dbReference type="ARBA" id="ARBA00023125"/>
    </source>
</evidence>
<organism evidence="4 5">
    <name type="scientific">Ancylomarina longa</name>
    <dbReference type="NCBI Taxonomy" id="2487017"/>
    <lineage>
        <taxon>Bacteria</taxon>
        <taxon>Pseudomonadati</taxon>
        <taxon>Bacteroidota</taxon>
        <taxon>Bacteroidia</taxon>
        <taxon>Marinilabiliales</taxon>
        <taxon>Marinifilaceae</taxon>
        <taxon>Ancylomarina</taxon>
    </lineage>
</organism>
<keyword evidence="1 2" id="KW-0238">DNA-binding</keyword>
<dbReference type="PRINTS" id="PR00455">
    <property type="entry name" value="HTHTETR"/>
</dbReference>
<dbReference type="OrthoDB" id="9798857at2"/>
<accession>A0A434AGR6</accession>
<dbReference type="PANTHER" id="PTHR43479:SF11">
    <property type="entry name" value="ACREF_ENVCD OPERON REPRESSOR-RELATED"/>
    <property type="match status" value="1"/>
</dbReference>
<evidence type="ECO:0000313" key="5">
    <source>
        <dbReference type="Proteomes" id="UP000282985"/>
    </source>
</evidence>
<evidence type="ECO:0000259" key="3">
    <source>
        <dbReference type="PROSITE" id="PS50977"/>
    </source>
</evidence>
<dbReference type="Pfam" id="PF00440">
    <property type="entry name" value="TetR_N"/>
    <property type="match status" value="1"/>
</dbReference>
<dbReference type="InterPro" id="IPR009057">
    <property type="entry name" value="Homeodomain-like_sf"/>
</dbReference>
<feature type="DNA-binding region" description="H-T-H motif" evidence="2">
    <location>
        <begin position="30"/>
        <end position="49"/>
    </location>
</feature>
<sequence>MKRESTETRQAQIKQAVLDIIYADGLKNLSTRNLAKRIGMSEATIFRHFASKQEIVLAIIKDVKHDFIDALKEIAYSKSAPEDKLKLFLCKTVKYLTENKGITMLMFSEASHNNDSELKNILNQIFNSQKNLVCKIFAEGIADEIWDKNIPTENLAMLYMGIPVSLNIELILNNGVFHMDNFCNKMMSLLLKILQV</sequence>
<dbReference type="Gene3D" id="1.10.10.60">
    <property type="entry name" value="Homeodomain-like"/>
    <property type="match status" value="1"/>
</dbReference>